<dbReference type="GO" id="GO:0005840">
    <property type="term" value="C:ribosome"/>
    <property type="evidence" value="ECO:0007669"/>
    <property type="project" value="UniProtKB-KW"/>
</dbReference>
<evidence type="ECO:0000256" key="1">
    <source>
        <dbReference type="SAM" id="Phobius"/>
    </source>
</evidence>
<gene>
    <name evidence="2" type="primary">rps2</name>
</gene>
<protein>
    <submittedName>
        <fullName evidence="2">Ribosomal protein S2</fullName>
    </submittedName>
</protein>
<sequence length="345" mass="41619">MFITFFNLRSGPYYHKNLVILNRLLFMLGFSHWHLKYTKGGNKFNRYIWNLYILNYLTNFTYRKGLRLKYLNFITDSFTFPNQLSINNFRKSQLIKTSSDSTTKVFFKFNRRSFRKSSFDPSNTLLIGSTHETFFKKSLSYFQILLNITPTTPNHLFKVHHTYIKYGLFLQNKQLWPFNILKFYQVWKNFYKLIYNLFYFKINLFFLGSLFFKNETNALNFSLNGVLLNIFKYVNFTLFNINMRTNPVLKGMYRLLQDKGFHTALIFDIFNHQFTTQHLYNTGYYTISLTPISYFNPRVSFNIPLMSSNLINQLFFYRFILRIKQSTLNTKHGNLRSSWFKLKLI</sequence>
<name>A0A7T0M4L5_9SPIT</name>
<geneLocation type="mitochondrion" evidence="2"/>
<dbReference type="GeneID" id="63661346"/>
<feature type="transmembrane region" description="Helical" evidence="1">
    <location>
        <begin position="193"/>
        <end position="212"/>
    </location>
</feature>
<keyword evidence="1" id="KW-0472">Membrane</keyword>
<organism evidence="2">
    <name type="scientific">Strombidium cf. sulcatum</name>
    <dbReference type="NCBI Taxonomy" id="2793073"/>
    <lineage>
        <taxon>Eukaryota</taxon>
        <taxon>Sar</taxon>
        <taxon>Alveolata</taxon>
        <taxon>Ciliophora</taxon>
        <taxon>Intramacronucleata</taxon>
        <taxon>Spirotrichea</taxon>
        <taxon>Oligotrichia</taxon>
        <taxon>Strombidiidae</taxon>
        <taxon>Strombidium</taxon>
    </lineage>
</organism>
<evidence type="ECO:0000313" key="2">
    <source>
        <dbReference type="EMBL" id="QPL15930.1"/>
    </source>
</evidence>
<dbReference type="EMBL" id="MT471316">
    <property type="protein sequence ID" value="QPL15930.1"/>
    <property type="molecule type" value="Genomic_DNA"/>
</dbReference>
<proteinExistence type="predicted"/>
<keyword evidence="1" id="KW-1133">Transmembrane helix</keyword>
<dbReference type="AlphaFoldDB" id="A0A7T0M4L5"/>
<keyword evidence="2" id="KW-0687">Ribonucleoprotein</keyword>
<keyword evidence="1" id="KW-0812">Transmembrane</keyword>
<reference evidence="2" key="1">
    <citation type="submission" date="2020-05" db="EMBL/GenBank/DDBJ databases">
        <title>Characterization and comparative analysis of mitochondrial genomes of the highly differentiated ciliated protists shed light on the diversity and evolution of the linear molecular architecture.</title>
        <authorList>
            <person name="Zhang T."/>
            <person name="Li C."/>
            <person name="Zhang X."/>
            <person name="Wang C."/>
            <person name="Roger A.J."/>
            <person name="Song W."/>
            <person name="Gao F."/>
        </authorList>
    </citation>
    <scope>NUCLEOTIDE SEQUENCE</scope>
</reference>
<keyword evidence="2" id="KW-0496">Mitochondrion</keyword>
<keyword evidence="2" id="KW-0689">Ribosomal protein</keyword>
<accession>A0A7T0M4L5</accession>
<dbReference type="RefSeq" id="YP_010049525.1">
    <property type="nucleotide sequence ID" value="NC_054369.1"/>
</dbReference>
<feature type="transmembrane region" description="Helical" evidence="1">
    <location>
        <begin position="218"/>
        <end position="241"/>
    </location>
</feature>